<evidence type="ECO:0000313" key="2">
    <source>
        <dbReference type="Proteomes" id="UP000295680"/>
    </source>
</evidence>
<reference evidence="1 2" key="1">
    <citation type="submission" date="2019-03" db="EMBL/GenBank/DDBJ databases">
        <title>Genomic Encyclopedia of Type Strains, Phase IV (KMG-IV): sequencing the most valuable type-strain genomes for metagenomic binning, comparative biology and taxonomic classification.</title>
        <authorList>
            <person name="Goeker M."/>
        </authorList>
    </citation>
    <scope>NUCLEOTIDE SEQUENCE [LARGE SCALE GENOMIC DNA]</scope>
    <source>
        <strain evidence="1 2">DSM 45934</strain>
    </source>
</reference>
<sequence length="281" mass="31631">MTTSPPEINFSELSNKPVEAVRKLSESPTRSLVVHRRGEDEDLMLITASRVAEEREVVSFTTKVFAILMQTVPEARGLMATVLPKVLPWVRFLSEEGLRTFIVELFDVLEAAESLDNLAPVIQLITEWQHTAEVLADPELVAILQQDSEDLDEIPEPGSTEGMGFQEGDQVPPPAVGAEWEIRFKTDEAVNGWQDLENQAASNLREAWETMRNDPGHGPGKPNHRHHRLHNVLSTGVRDHRGLPQWQIEVTSNGRIWYLLDEERHTVWVTHAGIGHPKATE</sequence>
<comment type="caution">
    <text evidence="1">The sequence shown here is derived from an EMBL/GenBank/DDBJ whole genome shotgun (WGS) entry which is preliminary data.</text>
</comment>
<organism evidence="1 2">
    <name type="scientific">Actinocrispum wychmicini</name>
    <dbReference type="NCBI Taxonomy" id="1213861"/>
    <lineage>
        <taxon>Bacteria</taxon>
        <taxon>Bacillati</taxon>
        <taxon>Actinomycetota</taxon>
        <taxon>Actinomycetes</taxon>
        <taxon>Pseudonocardiales</taxon>
        <taxon>Pseudonocardiaceae</taxon>
        <taxon>Actinocrispum</taxon>
    </lineage>
</organism>
<gene>
    <name evidence="1" type="ORF">EV192_106820</name>
</gene>
<protein>
    <submittedName>
        <fullName evidence="1">Uncharacterized protein</fullName>
    </submittedName>
</protein>
<dbReference type="AlphaFoldDB" id="A0A4R2JCP0"/>
<keyword evidence="2" id="KW-1185">Reference proteome</keyword>
<accession>A0A4R2JCP0</accession>
<dbReference type="EMBL" id="SLWS01000006">
    <property type="protein sequence ID" value="TCO57343.1"/>
    <property type="molecule type" value="Genomic_DNA"/>
</dbReference>
<dbReference type="RefSeq" id="WP_243727145.1">
    <property type="nucleotide sequence ID" value="NZ_SLWS01000006.1"/>
</dbReference>
<evidence type="ECO:0000313" key="1">
    <source>
        <dbReference type="EMBL" id="TCO57343.1"/>
    </source>
</evidence>
<proteinExistence type="predicted"/>
<dbReference type="Proteomes" id="UP000295680">
    <property type="component" value="Unassembled WGS sequence"/>
</dbReference>
<name>A0A4R2JCP0_9PSEU</name>